<dbReference type="InterPro" id="IPR008969">
    <property type="entry name" value="CarboxyPept-like_regulatory"/>
</dbReference>
<evidence type="ECO:0000313" key="12">
    <source>
        <dbReference type="Proteomes" id="UP001139411"/>
    </source>
</evidence>
<gene>
    <name evidence="11" type="ORF">L0661_24705</name>
</gene>
<comment type="subcellular location">
    <subcellularLocation>
        <location evidence="1 8">Cell outer membrane</location>
        <topology evidence="1 8">Multi-pass membrane protein</topology>
    </subcellularLocation>
</comment>
<evidence type="ECO:0000256" key="5">
    <source>
        <dbReference type="ARBA" id="ARBA00022729"/>
    </source>
</evidence>
<evidence type="ECO:0000256" key="4">
    <source>
        <dbReference type="ARBA" id="ARBA00022692"/>
    </source>
</evidence>
<feature type="signal peptide" evidence="9">
    <location>
        <begin position="1"/>
        <end position="18"/>
    </location>
</feature>
<dbReference type="Gene3D" id="2.40.170.20">
    <property type="entry name" value="TonB-dependent receptor, beta-barrel domain"/>
    <property type="match status" value="1"/>
</dbReference>
<dbReference type="InterPro" id="IPR036942">
    <property type="entry name" value="Beta-barrel_TonB_sf"/>
</dbReference>
<keyword evidence="2 8" id="KW-0813">Transport</keyword>
<organism evidence="11 12">
    <name type="scientific">Dyadobacter chenhuakuii</name>
    <dbReference type="NCBI Taxonomy" id="2909339"/>
    <lineage>
        <taxon>Bacteria</taxon>
        <taxon>Pseudomonadati</taxon>
        <taxon>Bacteroidota</taxon>
        <taxon>Cytophagia</taxon>
        <taxon>Cytophagales</taxon>
        <taxon>Spirosomataceae</taxon>
        <taxon>Dyadobacter</taxon>
    </lineage>
</organism>
<protein>
    <submittedName>
        <fullName evidence="11">TonB-dependent receptor</fullName>
    </submittedName>
</protein>
<dbReference type="PANTHER" id="PTHR30069">
    <property type="entry name" value="TONB-DEPENDENT OUTER MEMBRANE RECEPTOR"/>
    <property type="match status" value="1"/>
</dbReference>
<dbReference type="EMBL" id="JAKFFV010000022">
    <property type="protein sequence ID" value="MCF2501541.1"/>
    <property type="molecule type" value="Genomic_DNA"/>
</dbReference>
<dbReference type="SUPFAM" id="SSF49464">
    <property type="entry name" value="Carboxypeptidase regulatory domain-like"/>
    <property type="match status" value="1"/>
</dbReference>
<dbReference type="GO" id="GO:0015344">
    <property type="term" value="F:siderophore uptake transmembrane transporter activity"/>
    <property type="evidence" value="ECO:0007669"/>
    <property type="project" value="TreeGrafter"/>
</dbReference>
<dbReference type="Gene3D" id="2.170.130.10">
    <property type="entry name" value="TonB-dependent receptor, plug domain"/>
    <property type="match status" value="1"/>
</dbReference>
<evidence type="ECO:0000256" key="9">
    <source>
        <dbReference type="SAM" id="SignalP"/>
    </source>
</evidence>
<dbReference type="InterPro" id="IPR037066">
    <property type="entry name" value="Plug_dom_sf"/>
</dbReference>
<evidence type="ECO:0000256" key="7">
    <source>
        <dbReference type="ARBA" id="ARBA00023237"/>
    </source>
</evidence>
<proteinExistence type="inferred from homology"/>
<feature type="chain" id="PRO_5040726678" evidence="9">
    <location>
        <begin position="19"/>
        <end position="753"/>
    </location>
</feature>
<sequence>MKLLILMLLYTLSLPALAQHSLSGKIILEEGNSPAFGASVYINELKIGATADSIGHYKISGIPNGSYSLRVSFISMPNITEKNVRIEKDVVRDFVLKSGANALDEVVVTGTMKEVSKLDSPVPVDIITAKFIYKNPVPSIFEGLSYVNGVRPQLNCNVCSTGDIHINGLEGPYTMVLIDGMPMVSGLSTVYGLSGIPNSLIDRVEIVKGPASTLYGSEAVGGLINIITKNPSKAPIFSADAFSTSWLDYNIDLGVKFTAGSKASSLLGVSYFNYQNPIDNNKDGFTDLTLQNRISVFNKWSFNRKNNRQANIAARYYYEDRWGGQMNWNKTYRGGTEVYGESIYTKRFEVLGNYQLPMAEKVTLQYSFSSHNQNSTYGHVMFNADQKIAFAQLLWDKEVGRHNLLFGTPFRYTFYNDNTTATRFLDGKDHPDKILLPGIFIQDEIKAGPHSLLLGARYDYNSRHGSIFTPRLAYKYKFNQTDVARLNIGRGFRIVNLFTEDHAALTGSRQVIVKEALNPEQSWNVNVNYVKKIVTGSSFIGLDASVFYTHFTNRILPDYDTNPNEIIYDNLDGYAVSKGVNLNLDFNFPFPLKIIAGATYMENFQKENGVRFRPVLTEKYTGVWSVSYEFQKSGISFDYTGNIYGPMRLPVLSEEDPRAKISPVWSLQNIQVTKKFDNGLEIYGGVKNLLNFTPPDNSIARSNDPFDKNVKFDDSGQVIATPDNPYRLTFDPSYVFAPNQGIRGFLGMRYTLR</sequence>
<dbReference type="InterPro" id="IPR039426">
    <property type="entry name" value="TonB-dep_rcpt-like"/>
</dbReference>
<dbReference type="RefSeq" id="WP_235179681.1">
    <property type="nucleotide sequence ID" value="NZ_JAKFFV010000022.1"/>
</dbReference>
<accession>A0A9X1QH99</accession>
<dbReference type="InterPro" id="IPR012910">
    <property type="entry name" value="Plug_dom"/>
</dbReference>
<dbReference type="GO" id="GO:0044718">
    <property type="term" value="P:siderophore transmembrane transport"/>
    <property type="evidence" value="ECO:0007669"/>
    <property type="project" value="TreeGrafter"/>
</dbReference>
<dbReference type="PANTHER" id="PTHR30069:SF29">
    <property type="entry name" value="HEMOGLOBIN AND HEMOGLOBIN-HAPTOGLOBIN-BINDING PROTEIN 1-RELATED"/>
    <property type="match status" value="1"/>
</dbReference>
<evidence type="ECO:0000256" key="2">
    <source>
        <dbReference type="ARBA" id="ARBA00022448"/>
    </source>
</evidence>
<keyword evidence="7 8" id="KW-0998">Cell outer membrane</keyword>
<dbReference type="GO" id="GO:0009279">
    <property type="term" value="C:cell outer membrane"/>
    <property type="evidence" value="ECO:0007669"/>
    <property type="project" value="UniProtKB-SubCell"/>
</dbReference>
<reference evidence="11" key="1">
    <citation type="submission" date="2022-01" db="EMBL/GenBank/DDBJ databases">
        <title>Novel species in genus Dyadobacter.</title>
        <authorList>
            <person name="Ma C."/>
        </authorList>
    </citation>
    <scope>NUCLEOTIDE SEQUENCE</scope>
    <source>
        <strain evidence="11">CY357</strain>
    </source>
</reference>
<keyword evidence="5 9" id="KW-0732">Signal</keyword>
<dbReference type="Gene3D" id="2.60.40.1120">
    <property type="entry name" value="Carboxypeptidase-like, regulatory domain"/>
    <property type="match status" value="1"/>
</dbReference>
<dbReference type="PROSITE" id="PS52016">
    <property type="entry name" value="TONB_DEPENDENT_REC_3"/>
    <property type="match status" value="1"/>
</dbReference>
<feature type="domain" description="TonB-dependent receptor plug" evidence="10">
    <location>
        <begin position="117"/>
        <end position="222"/>
    </location>
</feature>
<evidence type="ECO:0000259" key="10">
    <source>
        <dbReference type="Pfam" id="PF07715"/>
    </source>
</evidence>
<dbReference type="Proteomes" id="UP001139411">
    <property type="component" value="Unassembled WGS sequence"/>
</dbReference>
<name>A0A9X1QH99_9BACT</name>
<keyword evidence="3 8" id="KW-1134">Transmembrane beta strand</keyword>
<dbReference type="Pfam" id="PF13715">
    <property type="entry name" value="CarbopepD_reg_2"/>
    <property type="match status" value="1"/>
</dbReference>
<keyword evidence="11" id="KW-0675">Receptor</keyword>
<evidence type="ECO:0000256" key="6">
    <source>
        <dbReference type="ARBA" id="ARBA00023136"/>
    </source>
</evidence>
<dbReference type="AlphaFoldDB" id="A0A9X1QH99"/>
<keyword evidence="4 8" id="KW-0812">Transmembrane</keyword>
<evidence type="ECO:0000256" key="3">
    <source>
        <dbReference type="ARBA" id="ARBA00022452"/>
    </source>
</evidence>
<keyword evidence="6 8" id="KW-0472">Membrane</keyword>
<comment type="similarity">
    <text evidence="8">Belongs to the TonB-dependent receptor family.</text>
</comment>
<evidence type="ECO:0000256" key="1">
    <source>
        <dbReference type="ARBA" id="ARBA00004571"/>
    </source>
</evidence>
<dbReference type="SUPFAM" id="SSF56935">
    <property type="entry name" value="Porins"/>
    <property type="match status" value="1"/>
</dbReference>
<dbReference type="Pfam" id="PF07715">
    <property type="entry name" value="Plug"/>
    <property type="match status" value="1"/>
</dbReference>
<comment type="caution">
    <text evidence="11">The sequence shown here is derived from an EMBL/GenBank/DDBJ whole genome shotgun (WGS) entry which is preliminary data.</text>
</comment>
<evidence type="ECO:0000313" key="11">
    <source>
        <dbReference type="EMBL" id="MCF2501541.1"/>
    </source>
</evidence>
<evidence type="ECO:0000256" key="8">
    <source>
        <dbReference type="PROSITE-ProRule" id="PRU01360"/>
    </source>
</evidence>